<evidence type="ECO:0008006" key="4">
    <source>
        <dbReference type="Google" id="ProtNLM"/>
    </source>
</evidence>
<accession>A0A449G7B5</accession>
<gene>
    <name evidence="2" type="ORF">NCTC1935_00150</name>
    <name evidence="3" type="ORF">NCTC1935_05767</name>
</gene>
<evidence type="ECO:0000313" key="3">
    <source>
        <dbReference type="EMBL" id="VFA87873.1"/>
    </source>
</evidence>
<proteinExistence type="predicted"/>
<name>A0A449G7B5_NOCFR</name>
<dbReference type="EMBL" id="CAACYE010000005">
    <property type="protein sequence ID" value="VFA81530.1"/>
    <property type="molecule type" value="Genomic_DNA"/>
</dbReference>
<feature type="region of interest" description="Disordered" evidence="1">
    <location>
        <begin position="239"/>
        <end position="258"/>
    </location>
</feature>
<organism evidence="2">
    <name type="scientific">Nocardia farcinica</name>
    <dbReference type="NCBI Taxonomy" id="37329"/>
    <lineage>
        <taxon>Bacteria</taxon>
        <taxon>Bacillati</taxon>
        <taxon>Actinomycetota</taxon>
        <taxon>Actinomycetes</taxon>
        <taxon>Mycobacteriales</taxon>
        <taxon>Nocardiaceae</taxon>
        <taxon>Nocardia</taxon>
    </lineage>
</organism>
<protein>
    <recommendedName>
        <fullName evidence="4">PI3K/PI4K catalytic domain-containing protein</fullName>
    </recommendedName>
</protein>
<dbReference type="RefSeq" id="WP_137354312.1">
    <property type="nucleotide sequence ID" value="NZ_CAACYE020000001.1"/>
</dbReference>
<evidence type="ECO:0000313" key="2">
    <source>
        <dbReference type="EMBL" id="VFA81530.1"/>
    </source>
</evidence>
<dbReference type="AlphaFoldDB" id="A0A449G7B5"/>
<evidence type="ECO:0000256" key="1">
    <source>
        <dbReference type="SAM" id="MobiDB-lite"/>
    </source>
</evidence>
<dbReference type="EMBL" id="CAACYE010000005">
    <property type="protein sequence ID" value="VFA87873.1"/>
    <property type="molecule type" value="Genomic_DNA"/>
</dbReference>
<reference evidence="2" key="1">
    <citation type="submission" date="2019-02" db="EMBL/GenBank/DDBJ databases">
        <authorList>
            <consortium name="Pathogen Informatics"/>
        </authorList>
    </citation>
    <scope>NUCLEOTIDE SEQUENCE</scope>
    <source>
        <strain evidence="2">3012STDY6733949</strain>
    </source>
</reference>
<sequence length="258" mass="28419">MRYREPGVQVHSLESVPDEFGGANQSWWGLATMHVKAQDGDCPFMIANELICSRLAAAMGLPVLPGEVATLDDHTKGWATPQIKHDGVTPPPLARTDQILGLYGATIAGAFVFDCWVLNEDRHISNFLFHPRLGIWLIDHEHSLGGRQGESMSSSTAQSTPLRYHAFQDVDLPQEDLNYWIRRVRHLPTMVVDLALDEAHARGLLGARTNVVSLQKLLISRRDAIESLVKASKGSTTKGAKVLPFRPASDGQLEFPPS</sequence>